<sequence length="56" mass="6306">GHQRRFAHGQLLRRGRVLQPGRHRAGPGFRAVLGESQRRHQGGPETQVRRVAAAQF</sequence>
<reference evidence="2" key="1">
    <citation type="submission" date="2020-02" db="EMBL/GenBank/DDBJ databases">
        <authorList>
            <person name="Meier V. D."/>
        </authorList>
    </citation>
    <scope>NUCLEOTIDE SEQUENCE</scope>
    <source>
        <strain evidence="2">AVDCRST_MAG56</strain>
    </source>
</reference>
<evidence type="ECO:0000313" key="2">
    <source>
        <dbReference type="EMBL" id="CAA9326048.1"/>
    </source>
</evidence>
<protein>
    <submittedName>
        <fullName evidence="2">Uncharacterized protein</fullName>
    </submittedName>
</protein>
<feature type="region of interest" description="Disordered" evidence="1">
    <location>
        <begin position="35"/>
        <end position="56"/>
    </location>
</feature>
<dbReference type="AlphaFoldDB" id="A0A6J4L9T9"/>
<dbReference type="EMBL" id="CADCTQ010000595">
    <property type="protein sequence ID" value="CAA9326048.1"/>
    <property type="molecule type" value="Genomic_DNA"/>
</dbReference>
<gene>
    <name evidence="2" type="ORF">AVDCRST_MAG56-7133</name>
</gene>
<accession>A0A6J4L9T9</accession>
<evidence type="ECO:0000256" key="1">
    <source>
        <dbReference type="SAM" id="MobiDB-lite"/>
    </source>
</evidence>
<feature type="non-terminal residue" evidence="2">
    <location>
        <position position="56"/>
    </location>
</feature>
<name>A0A6J4L9T9_9SPHI</name>
<organism evidence="2">
    <name type="scientific">uncultured Cytophagales bacterium</name>
    <dbReference type="NCBI Taxonomy" id="158755"/>
    <lineage>
        <taxon>Bacteria</taxon>
        <taxon>Pseudomonadati</taxon>
        <taxon>Bacteroidota</taxon>
        <taxon>Sphingobacteriia</taxon>
        <taxon>Sphingobacteriales</taxon>
        <taxon>environmental samples</taxon>
    </lineage>
</organism>
<proteinExistence type="predicted"/>
<feature type="non-terminal residue" evidence="2">
    <location>
        <position position="1"/>
    </location>
</feature>